<dbReference type="RefSeq" id="WP_036652694.1">
    <property type="nucleotide sequence ID" value="NZ_JNHK01000007.1"/>
</dbReference>
<organism evidence="2 3">
    <name type="scientific">Parabacteroides distasonis str. 3776 D15 i</name>
    <dbReference type="NCBI Taxonomy" id="1339342"/>
    <lineage>
        <taxon>Bacteria</taxon>
        <taxon>Pseudomonadati</taxon>
        <taxon>Bacteroidota</taxon>
        <taxon>Bacteroidia</taxon>
        <taxon>Bacteroidales</taxon>
        <taxon>Tannerellaceae</taxon>
        <taxon>Parabacteroides</taxon>
    </lineage>
</organism>
<dbReference type="Pfam" id="PF13657">
    <property type="entry name" value="Couple_hipA"/>
    <property type="match status" value="1"/>
</dbReference>
<feature type="non-terminal residue" evidence="2">
    <location>
        <position position="68"/>
    </location>
</feature>
<dbReference type="AlphaFoldDB" id="A0AB34LJK1"/>
<reference evidence="2 3" key="1">
    <citation type="submission" date="2014-04" db="EMBL/GenBank/DDBJ databases">
        <authorList>
            <person name="Sears C."/>
            <person name="Carroll K."/>
            <person name="Sack B.R."/>
            <person name="Qadri F."/>
            <person name="Myers L.L."/>
            <person name="Chung G.-T."/>
            <person name="Escheverria P."/>
            <person name="Fraser C.M."/>
            <person name="Sadzewicz L."/>
            <person name="Shefchek K.A."/>
            <person name="Tallon L."/>
            <person name="Das S.P."/>
            <person name="Daugherty S."/>
            <person name="Mongodin E.F."/>
        </authorList>
    </citation>
    <scope>NUCLEOTIDE SEQUENCE [LARGE SCALE GENOMIC DNA]</scope>
    <source>
        <strain evidence="2 3">3776 D15 i</strain>
    </source>
</reference>
<proteinExistence type="predicted"/>
<dbReference type="EMBL" id="JNHK01000007">
    <property type="protein sequence ID" value="KDS41665.1"/>
    <property type="molecule type" value="Genomic_DNA"/>
</dbReference>
<evidence type="ECO:0000313" key="2">
    <source>
        <dbReference type="EMBL" id="KDS41665.1"/>
    </source>
</evidence>
<sequence>MNDLIVDVKLWGESVGSLYWEKESNAALFDYERKFIRSGLDISPIIMPISQYRNTPYRFLENRTDCFK</sequence>
<dbReference type="InterPro" id="IPR017508">
    <property type="entry name" value="HipA_N1"/>
</dbReference>
<feature type="domain" description="HipA N-terminal subdomain 1" evidence="1">
    <location>
        <begin position="7"/>
        <end position="53"/>
    </location>
</feature>
<gene>
    <name evidence="2" type="ORF">M091_3343</name>
</gene>
<dbReference type="Proteomes" id="UP000027850">
    <property type="component" value="Unassembled WGS sequence"/>
</dbReference>
<evidence type="ECO:0000259" key="1">
    <source>
        <dbReference type="Pfam" id="PF13657"/>
    </source>
</evidence>
<accession>A0AB34LJK1</accession>
<evidence type="ECO:0000313" key="3">
    <source>
        <dbReference type="Proteomes" id="UP000027850"/>
    </source>
</evidence>
<comment type="caution">
    <text evidence="2">The sequence shown here is derived from an EMBL/GenBank/DDBJ whole genome shotgun (WGS) entry which is preliminary data.</text>
</comment>
<name>A0AB34LJK1_PARDI</name>
<protein>
    <submittedName>
        <fullName evidence="2">HipA N-terminal domain protein</fullName>
    </submittedName>
</protein>